<proteinExistence type="predicted"/>
<dbReference type="EMBL" id="CM000440">
    <property type="protein sequence ID" value="EDK89538.1"/>
    <property type="molecule type" value="Genomic_DNA"/>
</dbReference>
<evidence type="ECO:0000313" key="1">
    <source>
        <dbReference type="EMBL" id="EDK89538.1"/>
    </source>
</evidence>
<reference evidence="1" key="2">
    <citation type="submission" date="2007-05" db="EMBL/GenBank/DDBJ databases">
        <title>Genome sequence of Fusobacterium nucleatum subspecies polymorphum - a genetically tractable Fusobacterium.</title>
        <authorList>
            <person name="Karpathy S.E."/>
            <person name="Xiang Q."/>
            <person name="Gioia J."/>
            <person name="Jiang H."/>
            <person name="Liu Y."/>
            <person name="Petrosino J.F."/>
            <person name="Yerrapragada S."/>
            <person name="Fox G.E."/>
            <person name="Kinder Haake S."/>
            <person name="Weinstock G.M."/>
            <person name="Highlander S.K."/>
        </authorList>
    </citation>
    <scope>NUCLEOTIDE SEQUENCE [LARGE SCALE GENOMIC DNA]</scope>
    <source>
        <strain evidence="1">ATCC 10953</strain>
    </source>
</reference>
<name>A5TXB3_FUSNP</name>
<reference evidence="1" key="1">
    <citation type="submission" date="2006-07" db="EMBL/GenBank/DDBJ databases">
        <authorList>
            <person name="Qin X."/>
            <person name="Weinstock G.M."/>
        </authorList>
    </citation>
    <scope>NUCLEOTIDE SEQUENCE [LARGE SCALE GENOMIC DNA]</scope>
    <source>
        <strain evidence="1">ATCC 10953</strain>
    </source>
</reference>
<dbReference type="HOGENOM" id="CLU_3403717_0_0_0"/>
<accession>A5TXB3</accession>
<dbReference type="Proteomes" id="UP000001921">
    <property type="component" value="Chromosome"/>
</dbReference>
<protein>
    <submittedName>
        <fullName evidence="1">Uncharacterized protein</fullName>
    </submittedName>
</protein>
<sequence>MKEIFFYCLNSIQKNVIFPKKYIDKLNNSI</sequence>
<organism evidence="1">
    <name type="scientific">Fusobacterium polymorphum ATCC 10953</name>
    <dbReference type="NCBI Taxonomy" id="393480"/>
    <lineage>
        <taxon>Bacteria</taxon>
        <taxon>Fusobacteriati</taxon>
        <taxon>Fusobacteriota</taxon>
        <taxon>Fusobacteriia</taxon>
        <taxon>Fusobacteriales</taxon>
        <taxon>Fusobacteriaceae</taxon>
        <taxon>Fusobacterium</taxon>
    </lineage>
</organism>
<dbReference type="AlphaFoldDB" id="A5TXB3"/>
<gene>
    <name evidence="1" type="ORF">FNP_1766</name>
</gene>